<dbReference type="KEGG" id="phl:KKY_738"/>
<proteinExistence type="predicted"/>
<dbReference type="AlphaFoldDB" id="G4RDF1"/>
<accession>G4RDF1</accession>
<keyword evidence="2" id="KW-1185">Reference proteome</keyword>
<dbReference type="InterPro" id="IPR021505">
    <property type="entry name" value="Phage_B3_Orf6"/>
</dbReference>
<dbReference type="EMBL" id="CP003075">
    <property type="protein sequence ID" value="AEQ50777.1"/>
    <property type="molecule type" value="Genomic_DNA"/>
</dbReference>
<dbReference type="STRING" id="1082931.KKY_738"/>
<gene>
    <name evidence="1" type="ordered locus">KKY_738</name>
</gene>
<organism evidence="1 2">
    <name type="scientific">Pelagibacterium halotolerans (strain DSM 22347 / JCM 15775 / CGMCC 1.7692 / B2)</name>
    <dbReference type="NCBI Taxonomy" id="1082931"/>
    <lineage>
        <taxon>Bacteria</taxon>
        <taxon>Pseudomonadati</taxon>
        <taxon>Pseudomonadota</taxon>
        <taxon>Alphaproteobacteria</taxon>
        <taxon>Hyphomicrobiales</taxon>
        <taxon>Devosiaceae</taxon>
        <taxon>Pelagibacterium</taxon>
    </lineage>
</organism>
<reference evidence="1 2" key="1">
    <citation type="journal article" date="2012" name="J. Bacteriol.">
        <title>Complete genome sequence of Pelagibacterium halotolerans B2T.</title>
        <authorList>
            <person name="Huo Y.Y."/>
            <person name="Cheng H."/>
            <person name="Han X.F."/>
            <person name="Jiang X.W."/>
            <person name="Sun C."/>
            <person name="Zhang X.Q."/>
            <person name="Zhu X.F."/>
            <person name="Liu Y.F."/>
            <person name="Li P.F."/>
            <person name="Ni P.X."/>
            <person name="Wu M."/>
        </authorList>
    </citation>
    <scope>NUCLEOTIDE SEQUENCE [LARGE SCALE GENOMIC DNA]</scope>
    <source>
        <strain evidence="2">DSM 22347 / JCM 15775 / CGMCC 1.7692 / B2</strain>
    </source>
</reference>
<dbReference type="Pfam" id="PF11363">
    <property type="entry name" value="DUF3164"/>
    <property type="match status" value="1"/>
</dbReference>
<dbReference type="HOGENOM" id="CLU_086570_0_0_5"/>
<dbReference type="PATRIC" id="fig|1082931.4.peg.732"/>
<dbReference type="eggNOG" id="ENOG502ZBJ1">
    <property type="taxonomic scope" value="Bacteria"/>
</dbReference>
<evidence type="ECO:0008006" key="3">
    <source>
        <dbReference type="Google" id="ProtNLM"/>
    </source>
</evidence>
<evidence type="ECO:0000313" key="2">
    <source>
        <dbReference type="Proteomes" id="UP000008850"/>
    </source>
</evidence>
<evidence type="ECO:0000313" key="1">
    <source>
        <dbReference type="EMBL" id="AEQ50777.1"/>
    </source>
</evidence>
<dbReference type="Proteomes" id="UP000008850">
    <property type="component" value="Chromosome"/>
</dbReference>
<name>G4RDF1_PELHB</name>
<protein>
    <recommendedName>
        <fullName evidence="3">Sulfate transporter</fullName>
    </recommendedName>
</protein>
<dbReference type="RefSeq" id="WP_014129926.1">
    <property type="nucleotide sequence ID" value="NC_016078.1"/>
</dbReference>
<sequence length="218" mass="24771">MSSVEPVAIPDGITEFAGRKVMTDATGRYTPLEMIKPAELLQDESVRKIMGYAIGLMRQIERFKAHTMADLAALDSLLEQDYGLVKKGNRGKGNRTYMTYDTLFKVSVQVADYIDFGPELHIAKELLDECLNEWAAESRAELAAVVTRAFNTDKPGQVNRSEIFMLLRLEIADERWQRAMQAIREAMRIVGSKEYVRFAMREKQDDEWTAITINLAKA</sequence>